<dbReference type="PANTHER" id="PTHR24322:SF736">
    <property type="entry name" value="RETINOL DEHYDROGENASE 10"/>
    <property type="match status" value="1"/>
</dbReference>
<dbReference type="Gene3D" id="3.40.50.720">
    <property type="entry name" value="NAD(P)-binding Rossmann-like Domain"/>
    <property type="match status" value="1"/>
</dbReference>
<dbReference type="Proteomes" id="UP000025241">
    <property type="component" value="Chromosome I"/>
</dbReference>
<feature type="domain" description="Ketoreductase" evidence="4">
    <location>
        <begin position="7"/>
        <end position="193"/>
    </location>
</feature>
<dbReference type="KEGG" id="pkc:PKB_4345"/>
<dbReference type="HOGENOM" id="CLU_010194_2_1_6"/>
<dbReference type="InterPro" id="IPR002347">
    <property type="entry name" value="SDR_fam"/>
</dbReference>
<accession>A0A024HKV6</accession>
<dbReference type="RefSeq" id="WP_043254319.1">
    <property type="nucleotide sequence ID" value="NZ_HG322950.1"/>
</dbReference>
<dbReference type="GO" id="GO:0016616">
    <property type="term" value="F:oxidoreductase activity, acting on the CH-OH group of donors, NAD or NADP as acceptor"/>
    <property type="evidence" value="ECO:0007669"/>
    <property type="project" value="TreeGrafter"/>
</dbReference>
<evidence type="ECO:0000313" key="5">
    <source>
        <dbReference type="EMBL" id="CDF85670.1"/>
    </source>
</evidence>
<dbReference type="AlphaFoldDB" id="A0A024HKV6"/>
<protein>
    <submittedName>
        <fullName evidence="5">Short-chain dehydrogenase/reductase SDR</fullName>
    </submittedName>
</protein>
<dbReference type="PANTHER" id="PTHR24322">
    <property type="entry name" value="PKSB"/>
    <property type="match status" value="1"/>
</dbReference>
<dbReference type="eggNOG" id="COG1028">
    <property type="taxonomic scope" value="Bacteria"/>
</dbReference>
<dbReference type="PRINTS" id="PR00080">
    <property type="entry name" value="SDRFAMILY"/>
</dbReference>
<dbReference type="PROSITE" id="PS00061">
    <property type="entry name" value="ADH_SHORT"/>
    <property type="match status" value="1"/>
</dbReference>
<gene>
    <name evidence="5" type="ORF">PKB_4345</name>
</gene>
<dbReference type="SMART" id="SM00822">
    <property type="entry name" value="PKS_KR"/>
    <property type="match status" value="1"/>
</dbReference>
<dbReference type="Pfam" id="PF00106">
    <property type="entry name" value="adh_short"/>
    <property type="match status" value="1"/>
</dbReference>
<dbReference type="OrthoDB" id="4690547at2"/>
<evidence type="ECO:0000256" key="2">
    <source>
        <dbReference type="ARBA" id="ARBA00023002"/>
    </source>
</evidence>
<proteinExistence type="inferred from homology"/>
<organism evidence="5 6">
    <name type="scientific">Pseudomonas knackmussii (strain DSM 6978 / CCUG 54928 / LMG 23759 / B13)</name>
    <dbReference type="NCBI Taxonomy" id="1301098"/>
    <lineage>
        <taxon>Bacteria</taxon>
        <taxon>Pseudomonadati</taxon>
        <taxon>Pseudomonadota</taxon>
        <taxon>Gammaproteobacteria</taxon>
        <taxon>Pseudomonadales</taxon>
        <taxon>Pseudomonadaceae</taxon>
        <taxon>Pseudomonas</taxon>
    </lineage>
</organism>
<dbReference type="InterPro" id="IPR057326">
    <property type="entry name" value="KR_dom"/>
</dbReference>
<dbReference type="CDD" id="cd05233">
    <property type="entry name" value="SDR_c"/>
    <property type="match status" value="1"/>
</dbReference>
<evidence type="ECO:0000313" key="6">
    <source>
        <dbReference type="Proteomes" id="UP000025241"/>
    </source>
</evidence>
<dbReference type="InterPro" id="IPR020904">
    <property type="entry name" value="Sc_DH/Rdtase_CS"/>
</dbReference>
<dbReference type="PRINTS" id="PR00081">
    <property type="entry name" value="GDHRDH"/>
</dbReference>
<keyword evidence="6" id="KW-1185">Reference proteome</keyword>
<reference evidence="5 6" key="1">
    <citation type="submission" date="2013-03" db="EMBL/GenBank/DDBJ databases">
        <authorList>
            <person name="Linke B."/>
        </authorList>
    </citation>
    <scope>NUCLEOTIDE SEQUENCE [LARGE SCALE GENOMIC DNA]</scope>
    <source>
        <strain evidence="5 6">B13</strain>
    </source>
</reference>
<comment type="similarity">
    <text evidence="1 3">Belongs to the short-chain dehydrogenases/reductases (SDR) family.</text>
</comment>
<dbReference type="STRING" id="1301098.PKB_4345"/>
<dbReference type="InterPro" id="IPR036291">
    <property type="entry name" value="NAD(P)-bd_dom_sf"/>
</dbReference>
<dbReference type="SUPFAM" id="SSF51735">
    <property type="entry name" value="NAD(P)-binding Rossmann-fold domains"/>
    <property type="match status" value="1"/>
</dbReference>
<dbReference type="FunFam" id="3.40.50.720:FF:000084">
    <property type="entry name" value="Short-chain dehydrogenase reductase"/>
    <property type="match status" value="1"/>
</dbReference>
<dbReference type="PATRIC" id="fig|1301098.3.peg.4352"/>
<evidence type="ECO:0000256" key="3">
    <source>
        <dbReference type="RuleBase" id="RU000363"/>
    </source>
</evidence>
<evidence type="ECO:0000259" key="4">
    <source>
        <dbReference type="SMART" id="SM00822"/>
    </source>
</evidence>
<keyword evidence="2" id="KW-0560">Oxidoreductase</keyword>
<reference evidence="5 6" key="2">
    <citation type="submission" date="2014-05" db="EMBL/GenBank/DDBJ databases">
        <title>Genome sequence of the 3-chlorobenzoate degrading bacterium Pseudomonas knackmussii B13 shows multiple evidence for horizontal gene transfer.</title>
        <authorList>
            <person name="Miyazaki R."/>
            <person name="Bertelli C."/>
            <person name="Falquet L."/>
            <person name="Robinson-Rechavi M."/>
            <person name="Gharib W."/>
            <person name="Roy S."/>
            <person name="Van der Meer J.R."/>
        </authorList>
    </citation>
    <scope>NUCLEOTIDE SEQUENCE [LARGE SCALE GENOMIC DNA]</scope>
    <source>
        <strain evidence="5 6">B13</strain>
    </source>
</reference>
<sequence>MKSFANKVIVITGAGSGMGRAYALEFARHGARLALNDYDPAGLAETVQLLQGSDAGTVFSQACDVGDRDAMYAFAADVKQALGNAHVIINNAGVGGGGQPVWAMTDADYERTLRINFFGVVHGTRAFLPQLLANGEGAIVNISSVFGLVGTPGASDYCASKFAVRGFTESLMVELEESPISVHLVHPGGIRTNIAKGAPNGEEFTRKFLKTDPAYVATEVIRCIRSGKQRIVLGHQSGQVWLLSWALSLERRNRLLYRMLKGMLDPGQYDRVRRRAS</sequence>
<name>A0A024HKV6_PSEKB</name>
<evidence type="ECO:0000256" key="1">
    <source>
        <dbReference type="ARBA" id="ARBA00006484"/>
    </source>
</evidence>
<dbReference type="EMBL" id="HG322950">
    <property type="protein sequence ID" value="CDF85670.1"/>
    <property type="molecule type" value="Genomic_DNA"/>
</dbReference>